<sequence length="632" mass="70338">MIFTAIVNLVHHAADIWRAGWTIETCSCILALLSLSGMIATLWKHQDQPLPAWPQIMSINAIVSLFSLIMRAAIGVVVAEGISQSKWQWYRRARRLDDLQRFDAASRGISGSVLLLLNFRLNRPYFVAALGALITLMASLSGFTSQQLIRFESCLQRDPSASATVLKANRFAGRGEEMSSSPFRWTDYAPMSAAIQAVMFQSSQDYTATLSKGCSTGNCTFPSFQGAAFSTVAITHSCEDVTDMVRATPAFAIEDYQNGTIIRTPRTYKLLNGTEVQAVKLNLTTISGGDLYQMTGTSDNFDDNFATTYDDYVDKLGSIVLLVKPDEDRFWEYLAVRCSFSPSVNTYAVTIKNAVLEENLIESTPIGTNIWWTWGGHSGGADTLWDRWQYKLARNSTLRNGTPTECRGGELDRNTEVQDFITTVAPINIEFAPSVEMTSDPKNLKDRQSYPQDCVWGIHEGSIAGINLQLQRLFANQSIQGNRPGPETPTHLRQLFAEGNITLATVNEFMARLSTAMTNVMRIHGDEDPSAYVNGTILYSTTCLRITWLWITFPTTMIGSVFIFLVFVCMENRSVPRDRLWKSSILAVLFCEVDVPAINGSRTLTRRDMEEVAGSTSVSLDKTNDTLRLISR</sequence>
<proteinExistence type="predicted"/>
<dbReference type="EMBL" id="MU006704">
    <property type="protein sequence ID" value="KAF2631346.1"/>
    <property type="molecule type" value="Genomic_DNA"/>
</dbReference>
<organism evidence="1 2">
    <name type="scientific">Macroventuria anomochaeta</name>
    <dbReference type="NCBI Taxonomy" id="301207"/>
    <lineage>
        <taxon>Eukaryota</taxon>
        <taxon>Fungi</taxon>
        <taxon>Dikarya</taxon>
        <taxon>Ascomycota</taxon>
        <taxon>Pezizomycotina</taxon>
        <taxon>Dothideomycetes</taxon>
        <taxon>Pleosporomycetidae</taxon>
        <taxon>Pleosporales</taxon>
        <taxon>Pleosporineae</taxon>
        <taxon>Didymellaceae</taxon>
        <taxon>Macroventuria</taxon>
    </lineage>
</organism>
<gene>
    <name evidence="1" type="ORF">BU25DRAFT_428322</name>
</gene>
<reference evidence="1" key="1">
    <citation type="journal article" date="2020" name="Stud. Mycol.">
        <title>101 Dothideomycetes genomes: a test case for predicting lifestyles and emergence of pathogens.</title>
        <authorList>
            <person name="Haridas S."/>
            <person name="Albert R."/>
            <person name="Binder M."/>
            <person name="Bloem J."/>
            <person name="Labutti K."/>
            <person name="Salamov A."/>
            <person name="Andreopoulos B."/>
            <person name="Baker S."/>
            <person name="Barry K."/>
            <person name="Bills G."/>
            <person name="Bluhm B."/>
            <person name="Cannon C."/>
            <person name="Castanera R."/>
            <person name="Culley D."/>
            <person name="Daum C."/>
            <person name="Ezra D."/>
            <person name="Gonzalez J."/>
            <person name="Henrissat B."/>
            <person name="Kuo A."/>
            <person name="Liang C."/>
            <person name="Lipzen A."/>
            <person name="Lutzoni F."/>
            <person name="Magnuson J."/>
            <person name="Mondo S."/>
            <person name="Nolan M."/>
            <person name="Ohm R."/>
            <person name="Pangilinan J."/>
            <person name="Park H.-J."/>
            <person name="Ramirez L."/>
            <person name="Alfaro M."/>
            <person name="Sun H."/>
            <person name="Tritt A."/>
            <person name="Yoshinaga Y."/>
            <person name="Zwiers L.-H."/>
            <person name="Turgeon B."/>
            <person name="Goodwin S."/>
            <person name="Spatafora J."/>
            <person name="Crous P."/>
            <person name="Grigoriev I."/>
        </authorList>
    </citation>
    <scope>NUCLEOTIDE SEQUENCE</scope>
    <source>
        <strain evidence="1">CBS 525.71</strain>
    </source>
</reference>
<protein>
    <submittedName>
        <fullName evidence="1">Uncharacterized protein</fullName>
    </submittedName>
</protein>
<evidence type="ECO:0000313" key="2">
    <source>
        <dbReference type="Proteomes" id="UP000799754"/>
    </source>
</evidence>
<evidence type="ECO:0000313" key="1">
    <source>
        <dbReference type="EMBL" id="KAF2631346.1"/>
    </source>
</evidence>
<name>A0ACB6SB35_9PLEO</name>
<comment type="caution">
    <text evidence="1">The sequence shown here is derived from an EMBL/GenBank/DDBJ whole genome shotgun (WGS) entry which is preliminary data.</text>
</comment>
<keyword evidence="2" id="KW-1185">Reference proteome</keyword>
<accession>A0ACB6SB35</accession>
<dbReference type="Proteomes" id="UP000799754">
    <property type="component" value="Unassembled WGS sequence"/>
</dbReference>